<feature type="compositionally biased region" description="Polar residues" evidence="7">
    <location>
        <begin position="2028"/>
        <end position="2037"/>
    </location>
</feature>
<dbReference type="EnsemblMetazoa" id="XM_038190183.1">
    <property type="protein sequence ID" value="XP_038046111.1"/>
    <property type="gene ID" value="LOC119720499"/>
</dbReference>
<evidence type="ECO:0000256" key="1">
    <source>
        <dbReference type="ARBA" id="ARBA00002907"/>
    </source>
</evidence>
<evidence type="ECO:0000313" key="9">
    <source>
        <dbReference type="Proteomes" id="UP000887568"/>
    </source>
</evidence>
<dbReference type="InterPro" id="IPR028426">
    <property type="entry name" value="Huntingtin_fam"/>
</dbReference>
<comment type="similarity">
    <text evidence="4">Belongs to the huntingtin family.</text>
</comment>
<feature type="region of interest" description="Disordered" evidence="7">
    <location>
        <begin position="1051"/>
        <end position="1109"/>
    </location>
</feature>
<evidence type="ECO:0000256" key="5">
    <source>
        <dbReference type="ARBA" id="ARBA00022490"/>
    </source>
</evidence>
<dbReference type="PRINTS" id="PR00375">
    <property type="entry name" value="HUNTINGTIN"/>
</dbReference>
<dbReference type="PANTHER" id="PTHR10170">
    <property type="entry name" value="HUNTINGTON DISEASE PROTEIN"/>
    <property type="match status" value="1"/>
</dbReference>
<feature type="compositionally biased region" description="Low complexity" evidence="7">
    <location>
        <begin position="384"/>
        <end position="409"/>
    </location>
</feature>
<comment type="subcellular location">
    <subcellularLocation>
        <location evidence="3">Cytoplasm</location>
    </subcellularLocation>
    <subcellularLocation>
        <location evidence="2">Nucleus</location>
    </subcellularLocation>
</comment>
<reference evidence="8" key="1">
    <citation type="submission" date="2022-11" db="UniProtKB">
        <authorList>
            <consortium name="EnsemblMetazoa"/>
        </authorList>
    </citation>
    <scope>IDENTIFICATION</scope>
</reference>
<feature type="region of interest" description="Disordered" evidence="7">
    <location>
        <begin position="353"/>
        <end position="409"/>
    </location>
</feature>
<dbReference type="InterPro" id="IPR000091">
    <property type="entry name" value="Huntingtin"/>
</dbReference>
<dbReference type="Pfam" id="PF20926">
    <property type="entry name" value="Htt_N-HEAT_1"/>
    <property type="match status" value="1"/>
</dbReference>
<feature type="region of interest" description="Disordered" evidence="7">
    <location>
        <begin position="2784"/>
        <end position="2804"/>
    </location>
</feature>
<evidence type="ECO:0000256" key="3">
    <source>
        <dbReference type="ARBA" id="ARBA00004496"/>
    </source>
</evidence>
<feature type="compositionally biased region" description="Basic and acidic residues" evidence="7">
    <location>
        <begin position="506"/>
        <end position="518"/>
    </location>
</feature>
<feature type="region of interest" description="Disordered" evidence="7">
    <location>
        <begin position="2025"/>
        <end position="2048"/>
    </location>
</feature>
<evidence type="ECO:0000256" key="6">
    <source>
        <dbReference type="ARBA" id="ARBA00023242"/>
    </source>
</evidence>
<evidence type="ECO:0000256" key="7">
    <source>
        <dbReference type="SAM" id="MobiDB-lite"/>
    </source>
</evidence>
<sequence>MANVDKLARAFDALKTHQQGGISDESGLRKKDGTLSKKERISHCTTIADGICSSSFRAVADFPKFLGIAMELFFAACDDEESDVRLKADECLNKCIKVSMDGNLGRVQLELYKEIKKNGPSRCLRAAMWRFAVMAHLIRPQKCRPYVINLLPCIPKISRRQDDAIQEAMTNFMQKVLPILGSFLTDTEVKNLMKVLYPNVKHPSAATRRTAASCLTLICQYGRKPALYFSMLVKTLLMFVIPVKEDRNIQMILGVLLCFRHVIPHLASQEVKELGLKGSFGVTKKEEEGGVTSEQLQQIYEFLLYCTQHRDHNVVTATLETLQQLLRTPPPPLLKILLTRGSITAVTIFEEETGKTPENVDDSAGGSQAPSLFGDSGLDEDSDTVSLTTTGSITTDIPSSTSTSDTGMDSESAISMLANLPDVPLLPGEIGNPEPLVDDSEVLVNDSQGEYSNVAIGDIDEDSINQDSMVFLGDQMRQMSIDRLDVEVGLDARRLVGSDLLRVEEMDLQDDTSREDSSAKNSPTSEVKTKQGDIGHYTDEDYPIIHCIRLLGSTYLLTGYTGGSMPDRSVRISVKALALSCVGLMVGMHPRIFFARLFKTDSTESPEDDQLIRDILAYMSHSDHQLRGQTTLIIGNLIRASLVESCYDFTRWCWDTCQDHLFTDPMSLDYLVSLLSTSLKDESSVTMRSACHAIKLCLLDLCKSRHGNLGLQLTYDLFELNKCSYWLVQVELLDLLSCIDFKLMQFLENRQRHATHPNYLTKLNSVQEFVLHEVVLKFLGSYDIRVRQAAAEAIVKLIPRLFYPVDYPHQDPLSALAKDQVAQHLDPVIGDAMHYSQAQTTAMSEIVIFNSGPEGGRATVDSALSRVVDLIVKTMNACSSKYIKFGCCHALCQLSMTYSVIAHPNAWSCAMCLSPLAKDGSTKSTGRHRTNAGSFGSQGVPAGFEELCNGSGCGPLPLILSNLTSSLLLLDLTAHQDALHLAGNILIGIAYHSLKVTAPSNQSTTTSSASVEEESWACLQNRLLVPLAAQLMQHVARVLCICAHVIEGTQPGPPKSQTTLPSLPAGPSLSPIKRRAKGKDKDTVDQGSMSPNTQAKSQADKAESAEEKKSPKSTYGAFYQLPHYMKLYEVMKSAYNNYKVTLDLSRADKFAGLLKTSLDSFSQLLEIATMNEVGKYTEELLSYMKSCFTIEPTSAVLCVEQLLKALFFTNMASSAEIPSANFPRKPGKATRLTSNMKPGIYHDCFVAPFTQYNQSLNQLGPKLSANPETDGGSAGLFGWMKSKIDKKSLMGKVTSKEKSSVHSYIRLFEPLVIRALKQYTITSSIPLQQQVLHLLAQLVQLRVNYCLLDSDQIFIGFVVKQFEYVEEGQVKDYDTLIPHIFHFLVLLSYERYHSKAVIAMPKIIQLCDGIMASGQQATTHAVPALKPLVHDLYVLRGSSKSDSARELDTQREVVESMLQRLIHFHQALEMFIPVLLQAHRDSEDKWKRLSRQVVDMILPLLARQQINLDCQEAIDTLHHLFGVVAPSALRPVDILLKSLLLVPYEVNHPILKQRWLGMALAILNVLISQSKEETILSRLRELGLTTDLFVCPLEDERSREEDIVNANVLSPEDVLARFLLQVTGFTITTANQDLAVSVQQNQSGSFLYQELSHLLLYITHMFKSGAFRKVAMAMTSMIRNSTQSCWFTLDQLNHAFIKLSTSYPILVLQWCQVLLLLNYSDQDFWSVILQTPKRQPLSKSLSSGSLDNLETTIDQTKGCPEEIIRRGGLVLYCDFVCDNQADAEPLTWLVVNHINEIIQLFHEPPVQDVISAIHRNSAASGLFLRAVNLRFTHHSNPCLVKLTLQCLQGIHLSQSGVLLTILIERFLNTHQLAIARLCDSIACRRVEMLLAGGLDDTAPQLSAEQLEKLEDFMNANKLTQRHPRLASLLTRFKTVILRQDINQSPSGNRPCTDITSVTPNKEWFLSVVQQGCFGHTTASARECSLLLAHLPLEDIISTMMTEEFNYPLLEDCILVGLQRTRLRHPPCHTSTSQTNASSKEEVSNKPIPQDPMFEASCTTLLSHIHNMMALMPAEHQILRADSRIDSEMTHKGHMMSLIQCVDWRTRVYELASALVKYLRAMRLLGMPVPPDSLEEIAKLAVTCLEAASWSLTEGSNVTSQMIVTSVECMGVSLQNQQIFAVIGSSDHTTLACSAIGCLHQIVEKINPRRKCFPSADVLVEQESSLKEHQSIQTACQQITDLLCLHYTLTRDDHNTVCQLPLFLRKPLRNAVVSLARLPVVNSYARTPPYAYKLGWVPSPREGSVEIPPLPMEYLKEKEVLKEFVVRANTIGWTSRQQFEETWAGLLGVFTAPVIPEEIALEEDIEHSQSICLAVRTISSLLVDSLLHPQPGNPTNSTYQYIPRHGHRNLSFLETTLGKKLLALRWVVEKEVDAMTSKKIDQAVSRPVSELDSMVDLFMNNLEHESDRTQFDLARISVHGIWAINNMLPPLTDDDPEILDENTQAPRPFRSSPVRIPGNLDVHSCLMFLEGLYGQWLSPTTVPRTPLMLICETVKSILVISDVFTQRAQYEWMFDTLLDVNKNHPVEDELVTQYAVPGICKAAAVLGLEKDVAEKVSKLLEVTLRSTHLPSRVGALYGALYILESDAIEDINVFVPVVSDYVARNLHYNSYCSSLASQRHTLVMLTAAFYVIECYYEYIKGTDFTKAILHSCISMASVSDGATSPAVYQAIMRGLERLLISGVLSLQETEVLTKLSMDKLCMPSPLHAMSALGLLITSMYVQKHKQTSESNEQSEDESGSHDPESQVMAMERISVLFDRIRKGYPSEARAVAQILPACVSDFFSPQDVMNKVIGEFLSNQQPHPQLMATVVFKVFGSLHSQGQLQGVRDWVMLSLSNFTQRTPVAMAIWSLTCFFISASTNAWIRALLPHIVGRMGRLEAIDKKYFLIVARDFFLNQVTDESSKRAFMSTFQSAAATSTDPVYTQLLGCV</sequence>
<dbReference type="OrthoDB" id="10065698at2759"/>
<evidence type="ECO:0008006" key="10">
    <source>
        <dbReference type="Google" id="ProtNLM"/>
    </source>
</evidence>
<dbReference type="InterPro" id="IPR016024">
    <property type="entry name" value="ARM-type_fold"/>
</dbReference>
<evidence type="ECO:0000313" key="8">
    <source>
        <dbReference type="EnsemblMetazoa" id="XP_038046111.1"/>
    </source>
</evidence>
<dbReference type="PANTHER" id="PTHR10170:SF10">
    <property type="entry name" value="HUNTINGTIN"/>
    <property type="match status" value="1"/>
</dbReference>
<dbReference type="SUPFAM" id="SSF48371">
    <property type="entry name" value="ARM repeat"/>
    <property type="match status" value="2"/>
</dbReference>
<dbReference type="InterPro" id="IPR024613">
    <property type="entry name" value="Huntingtin_N_HEAT_rpt-2"/>
</dbReference>
<dbReference type="InterPro" id="IPR048413">
    <property type="entry name" value="Htt_C-HEAT_rpt"/>
</dbReference>
<dbReference type="Gene3D" id="1.25.10.10">
    <property type="entry name" value="Leucine-rich Repeat Variant"/>
    <property type="match status" value="2"/>
</dbReference>
<dbReference type="Pfam" id="PF20925">
    <property type="entry name" value="Htt_bridge"/>
    <property type="match status" value="1"/>
</dbReference>
<dbReference type="OMA" id="PNKMEEP"/>
<feature type="compositionally biased region" description="Basic and acidic residues" evidence="7">
    <location>
        <begin position="1098"/>
        <end position="1109"/>
    </location>
</feature>
<dbReference type="Pfam" id="PF12372">
    <property type="entry name" value="Htt_N-HEAT"/>
    <property type="match status" value="1"/>
</dbReference>
<proteinExistence type="inferred from homology"/>
<keyword evidence="5" id="KW-0963">Cytoplasm</keyword>
<protein>
    <recommendedName>
        <fullName evidence="10">Huntingtin</fullName>
    </recommendedName>
</protein>
<dbReference type="InterPro" id="IPR011989">
    <property type="entry name" value="ARM-like"/>
</dbReference>
<name>A0A913Z520_PATMI</name>
<keyword evidence="6" id="KW-0539">Nucleus</keyword>
<organism evidence="8 9">
    <name type="scientific">Patiria miniata</name>
    <name type="common">Bat star</name>
    <name type="synonym">Asterina miniata</name>
    <dbReference type="NCBI Taxonomy" id="46514"/>
    <lineage>
        <taxon>Eukaryota</taxon>
        <taxon>Metazoa</taxon>
        <taxon>Echinodermata</taxon>
        <taxon>Eleutherozoa</taxon>
        <taxon>Asterozoa</taxon>
        <taxon>Asteroidea</taxon>
        <taxon>Valvatacea</taxon>
        <taxon>Valvatida</taxon>
        <taxon>Asterinidae</taxon>
        <taxon>Patiria</taxon>
    </lineage>
</organism>
<evidence type="ECO:0000256" key="2">
    <source>
        <dbReference type="ARBA" id="ARBA00004123"/>
    </source>
</evidence>
<dbReference type="InterPro" id="IPR048412">
    <property type="entry name" value="Htt_bridge"/>
</dbReference>
<dbReference type="GO" id="GO:0005634">
    <property type="term" value="C:nucleus"/>
    <property type="evidence" value="ECO:0007669"/>
    <property type="project" value="UniProtKB-SubCell"/>
</dbReference>
<dbReference type="InterPro" id="IPR048411">
    <property type="entry name" value="Htt_N_HEAT_rpt-1"/>
</dbReference>
<keyword evidence="9" id="KW-1185">Reference proteome</keyword>
<feature type="compositionally biased region" description="Polar residues" evidence="7">
    <location>
        <begin position="1085"/>
        <end position="1094"/>
    </location>
</feature>
<dbReference type="Pfam" id="PF20927">
    <property type="entry name" value="Htt_C-HEAT"/>
    <property type="match status" value="1"/>
</dbReference>
<dbReference type="GO" id="GO:0005737">
    <property type="term" value="C:cytoplasm"/>
    <property type="evidence" value="ECO:0007669"/>
    <property type="project" value="UniProtKB-SubCell"/>
</dbReference>
<comment type="function">
    <text evidence="1">May play a role in microtubule-mediated transport or vesicle function.</text>
</comment>
<dbReference type="RefSeq" id="XP_038046111.1">
    <property type="nucleotide sequence ID" value="XM_038190183.1"/>
</dbReference>
<accession>A0A913Z520</accession>
<feature type="region of interest" description="Disordered" evidence="7">
    <location>
        <begin position="506"/>
        <end position="534"/>
    </location>
</feature>
<evidence type="ECO:0000256" key="4">
    <source>
        <dbReference type="ARBA" id="ARBA00007153"/>
    </source>
</evidence>
<feature type="compositionally biased region" description="Low complexity" evidence="7">
    <location>
        <begin position="1060"/>
        <end position="1071"/>
    </location>
</feature>
<dbReference type="GeneID" id="119720499"/>
<dbReference type="Proteomes" id="UP000887568">
    <property type="component" value="Unplaced"/>
</dbReference>